<keyword evidence="4" id="KW-1185">Reference proteome</keyword>
<reference evidence="3 4" key="1">
    <citation type="journal article" date="2013" name="PLoS Genet.">
        <title>Genomic mechanisms accounting for the adaptation to parasitism in nematode-trapping fungi.</title>
        <authorList>
            <person name="Meerupati T."/>
            <person name="Andersson K.M."/>
            <person name="Friman E."/>
            <person name="Kumar D."/>
            <person name="Tunlid A."/>
            <person name="Ahren D."/>
        </authorList>
    </citation>
    <scope>NUCLEOTIDE SEQUENCE [LARGE SCALE GENOMIC DNA]</scope>
    <source>
        <strain evidence="3 4">CBS 200.50</strain>
    </source>
</reference>
<evidence type="ECO:0000313" key="3">
    <source>
        <dbReference type="EMBL" id="EPS35307.1"/>
    </source>
</evidence>
<protein>
    <submittedName>
        <fullName evidence="3">Uncharacterized protein</fullName>
    </submittedName>
</protein>
<dbReference type="OMA" id="THEREQY"/>
<dbReference type="HOGENOM" id="CLU_294571_0_0_1"/>
<feature type="compositionally biased region" description="Polar residues" evidence="2">
    <location>
        <begin position="23"/>
        <end position="69"/>
    </location>
</feature>
<reference evidence="4" key="2">
    <citation type="submission" date="2013-04" db="EMBL/GenBank/DDBJ databases">
        <title>Genomic mechanisms accounting for the adaptation to parasitism in nematode-trapping fungi.</title>
        <authorList>
            <person name="Ahren D.G."/>
        </authorList>
    </citation>
    <scope>NUCLEOTIDE SEQUENCE [LARGE SCALE GENOMIC DNA]</scope>
    <source>
        <strain evidence="4">CBS 200.50</strain>
    </source>
</reference>
<evidence type="ECO:0000313" key="4">
    <source>
        <dbReference type="Proteomes" id="UP000015100"/>
    </source>
</evidence>
<evidence type="ECO:0000256" key="2">
    <source>
        <dbReference type="SAM" id="MobiDB-lite"/>
    </source>
</evidence>
<organism evidence="3 4">
    <name type="scientific">Dactylellina haptotyla (strain CBS 200.50)</name>
    <name type="common">Nematode-trapping fungus</name>
    <name type="synonym">Monacrosporium haptotylum</name>
    <dbReference type="NCBI Taxonomy" id="1284197"/>
    <lineage>
        <taxon>Eukaryota</taxon>
        <taxon>Fungi</taxon>
        <taxon>Dikarya</taxon>
        <taxon>Ascomycota</taxon>
        <taxon>Pezizomycotina</taxon>
        <taxon>Orbiliomycetes</taxon>
        <taxon>Orbiliales</taxon>
        <taxon>Orbiliaceae</taxon>
        <taxon>Dactylellina</taxon>
    </lineage>
</organism>
<name>S8BJ29_DACHA</name>
<comment type="caution">
    <text evidence="3">The sequence shown here is derived from an EMBL/GenBank/DDBJ whole genome shotgun (WGS) entry which is preliminary data.</text>
</comment>
<keyword evidence="1" id="KW-0175">Coiled coil</keyword>
<dbReference type="OrthoDB" id="5347048at2759"/>
<sequence>MVAASKVAPGNPATDVNVDVQATGASVPQSKASELMSSSSFETTTTNISSTANVSATEASSSTSQKNIPTSPLELPWCSCDDPDIDLPESLLAASSILYRMALARNNLQNPKSIVFQGQGMAPMAFPVSSLPDISEEQVKFLTAMVEEEIGRANASIQDIPNIVERIIRSAMEDYQTQRQQLLSRATSSKKSTQNLNDKVNKMSSCKSPDSKCSHLPTPLQAGKAAKSPEKGTQNGIQDSFDPIYLQRGPKISDDEVIFRPESFPCPSVAPTFPGLASPFPREMLLSVDRDEVRIDWDISAPYLIHTIFNELYIAGKQLMVWVDDEKLCWGTLDNPDVLFPELATMKSAWPRFHPSYGHNDPIHACNESGHCLQCFDEMDRRPVEDFALTMGYPATVRPKGWRVKLIKKKKAKTAAPAQLVQDTAEIIDEKQADKLRMNATKIQEDAQRFVADVKRITAPVIANKDQIISKLSKDPKMAKTLETKVQKINEAENLTEAATKLSEEVSLLTAEAIKRADAQLGDHKNGTTEFDHSATRRTVNTKTADNIVLEFDLDQASVMPKTIPITSKERQAVAKYLKPPALITFQKNPGGPECKISMEEAAKILREEMIGSSAKDTTTRISIIDTEVLSPYSFTSVAHNLPTSVQYKDAKTSGNGNTKDAPKSKIPPPPLRLPSDPDSKLPVGLRSPPPKTINEGTPSEVYDKLRNQRLALSLGIAKFVIDAITNGRKPYFDVSMDGRLEMGLDGDVLPIRTHEREQYPSPHKANRVEDIPEPKKAIKMCTAPVFKIHDRKAWGLVEGDDAKFEKEIEMPNAVVYQDLFRKVEMDEQAWGSFEEKPSHGKKKVCFGSERYTILPTGFEERVYDDVEGLAQNFVVALDLCDEAQHMLTNKNRMATIKEALGEDGGGSAMSPIPQYSVGGKGEKSTGKGAGKGAGKDAASAKAANTPDLAASAATVAEKAASLEDALSYQREELLQLLKEIPPGKAPEKMGFEAHLKEMDGCLKGIQRNFDDARSIVKKTLKDNPVKKP</sequence>
<dbReference type="EMBL" id="AQGS01001196">
    <property type="protein sequence ID" value="EPS35307.1"/>
    <property type="molecule type" value="Genomic_DNA"/>
</dbReference>
<feature type="coiled-coil region" evidence="1">
    <location>
        <begin position="485"/>
        <end position="512"/>
    </location>
</feature>
<feature type="region of interest" description="Disordered" evidence="2">
    <location>
        <begin position="903"/>
        <end position="939"/>
    </location>
</feature>
<accession>S8BJ29</accession>
<gene>
    <name evidence="3" type="ORF">H072_11347</name>
</gene>
<dbReference type="Proteomes" id="UP000015100">
    <property type="component" value="Unassembled WGS sequence"/>
</dbReference>
<evidence type="ECO:0000256" key="1">
    <source>
        <dbReference type="SAM" id="Coils"/>
    </source>
</evidence>
<feature type="region of interest" description="Disordered" evidence="2">
    <location>
        <begin position="646"/>
        <end position="699"/>
    </location>
</feature>
<proteinExistence type="predicted"/>
<dbReference type="AlphaFoldDB" id="S8BJ29"/>
<feature type="compositionally biased region" description="Polar residues" evidence="2">
    <location>
        <begin position="646"/>
        <end position="659"/>
    </location>
</feature>
<feature type="region of interest" description="Disordered" evidence="2">
    <location>
        <begin position="1"/>
        <end position="69"/>
    </location>
</feature>
<feature type="compositionally biased region" description="Low complexity" evidence="2">
    <location>
        <begin position="674"/>
        <end position="683"/>
    </location>
</feature>
<feature type="compositionally biased region" description="Polar residues" evidence="2">
    <location>
        <begin position="179"/>
        <end position="208"/>
    </location>
</feature>
<feature type="region of interest" description="Disordered" evidence="2">
    <location>
        <begin position="179"/>
        <end position="241"/>
    </location>
</feature>